<accession>A0A9W6GWK7</accession>
<proteinExistence type="predicted"/>
<keyword evidence="1" id="KW-1133">Transmembrane helix</keyword>
<feature type="transmembrane region" description="Helical" evidence="1">
    <location>
        <begin position="366"/>
        <end position="387"/>
    </location>
</feature>
<keyword evidence="1" id="KW-0472">Membrane</keyword>
<gene>
    <name evidence="2" type="ORF">LMG27198_33560</name>
</gene>
<evidence type="ECO:0000313" key="2">
    <source>
        <dbReference type="EMBL" id="GLI94364.1"/>
    </source>
</evidence>
<comment type="caution">
    <text evidence="2">The sequence shown here is derived from an EMBL/GenBank/DDBJ whole genome shotgun (WGS) entry which is preliminary data.</text>
</comment>
<dbReference type="InterPro" id="IPR021830">
    <property type="entry name" value="DUF3422"/>
</dbReference>
<keyword evidence="1" id="KW-0812">Transmembrane</keyword>
<evidence type="ECO:0000313" key="3">
    <source>
        <dbReference type="Proteomes" id="UP001144323"/>
    </source>
</evidence>
<dbReference type="RefSeq" id="WP_281804361.1">
    <property type="nucleotide sequence ID" value="NZ_BSEC01000001.1"/>
</dbReference>
<feature type="transmembrane region" description="Helical" evidence="1">
    <location>
        <begin position="407"/>
        <end position="426"/>
    </location>
</feature>
<organism evidence="2 3">
    <name type="scientific">Methylocystis echinoides</name>
    <dbReference type="NCBI Taxonomy" id="29468"/>
    <lineage>
        <taxon>Bacteria</taxon>
        <taxon>Pseudomonadati</taxon>
        <taxon>Pseudomonadota</taxon>
        <taxon>Alphaproteobacteria</taxon>
        <taxon>Hyphomicrobiales</taxon>
        <taxon>Methylocystaceae</taxon>
        <taxon>Methylocystis</taxon>
    </lineage>
</organism>
<dbReference type="AlphaFoldDB" id="A0A9W6GWK7"/>
<name>A0A9W6GWK7_9HYPH</name>
<reference evidence="2" key="1">
    <citation type="journal article" date="2023" name="Int. J. Syst. Evol. Microbiol.">
        <title>Methylocystis iwaonis sp. nov., a type II methane-oxidizing bacterium from surface soil of a rice paddy field in Japan, and emended description of the genus Methylocystis (ex Whittenbury et al. 1970) Bowman et al. 1993.</title>
        <authorList>
            <person name="Kaise H."/>
            <person name="Sawadogo J.B."/>
            <person name="Alam M.S."/>
            <person name="Ueno C."/>
            <person name="Dianou D."/>
            <person name="Shinjo R."/>
            <person name="Asakawa S."/>
        </authorList>
    </citation>
    <scope>NUCLEOTIDE SEQUENCE</scope>
    <source>
        <strain evidence="2">LMG27198</strain>
    </source>
</reference>
<protein>
    <submittedName>
        <fullName evidence="2">Membrane protein</fullName>
    </submittedName>
</protein>
<dbReference type="EMBL" id="BSEC01000001">
    <property type="protein sequence ID" value="GLI94364.1"/>
    <property type="molecule type" value="Genomic_DNA"/>
</dbReference>
<evidence type="ECO:0000256" key="1">
    <source>
        <dbReference type="SAM" id="Phobius"/>
    </source>
</evidence>
<dbReference type="Proteomes" id="UP001144323">
    <property type="component" value="Unassembled WGS sequence"/>
</dbReference>
<dbReference type="Pfam" id="PF11902">
    <property type="entry name" value="DUF3422"/>
    <property type="match status" value="1"/>
</dbReference>
<keyword evidence="3" id="KW-1185">Reference proteome</keyword>
<sequence>MNDAKTGTPWIEHESRAAVLAELHARPFVPLKVPRRIYHFAFETNRERAAADRAAVAQLARDHGAEPPAADAKFHYLILGDWRLRWEQHTEFATYTWSTGVDAETPFRHPDPVAAGDIAFQQPGPLIVATHLSVTGADTPLEDIAALFKSQSLCVIGIGKESAHAFVDFAVDSHGFTRMALRVRRASPMEAGRLAQRMLEVETYRTMALLGLPLARAVTPEISAMEESLSDITHALSAGQDPQSNQALLKRLSDILAANEALATRTAFRFGASRAYHALVKNRLDLLQESKEGEYPTISNFLSARLDPAIETCNAVEARQTRFSTDVARTTNLMRTGLTLDMERQNSALLDDMVRRTRLQMRLNRMVQGISVAGLAYYVVGLFAYFAKGLKEAGVLPATLSADMAEAIAVPFAIAVAWAFMARVRFLSKRAAKEELGD</sequence>